<feature type="region of interest" description="Disordered" evidence="1">
    <location>
        <begin position="143"/>
        <end position="168"/>
    </location>
</feature>
<dbReference type="AlphaFoldDB" id="A0A4S8NFR7"/>
<keyword evidence="4" id="KW-1185">Reference proteome</keyword>
<dbReference type="Gene3D" id="3.10.450.50">
    <property type="match status" value="1"/>
</dbReference>
<dbReference type="SUPFAM" id="SSF54427">
    <property type="entry name" value="NTF2-like"/>
    <property type="match status" value="1"/>
</dbReference>
<proteinExistence type="predicted"/>
<dbReference type="RefSeq" id="WP_136562504.1">
    <property type="nucleotide sequence ID" value="NZ_BAABLS010000008.1"/>
</dbReference>
<evidence type="ECO:0000313" key="4">
    <source>
        <dbReference type="Proteomes" id="UP000307087"/>
    </source>
</evidence>
<name>A0A4S8NFR7_9ACTN</name>
<dbReference type="Proteomes" id="UP000307087">
    <property type="component" value="Unassembled WGS sequence"/>
</dbReference>
<feature type="domain" description="SnoaL-like" evidence="2">
    <location>
        <begin position="21"/>
        <end position="147"/>
    </location>
</feature>
<dbReference type="OrthoDB" id="8225471at2"/>
<reference evidence="3 4" key="1">
    <citation type="journal article" date="2009" name="Int. J. Syst. Evol. Microbiol.">
        <title>Nocardioides caeni sp. nov., isolated from wastewater.</title>
        <authorList>
            <person name="Yoon J.H."/>
            <person name="Kang S.J."/>
            <person name="Park S."/>
            <person name="Kim W."/>
            <person name="Oh T.K."/>
        </authorList>
    </citation>
    <scope>NUCLEOTIDE SEQUENCE [LARGE SCALE GENOMIC DNA]</scope>
    <source>
        <strain evidence="3 4">DSM 23134</strain>
    </source>
</reference>
<sequence>MTTDDPASTDTRIAALEARLRHLEDVSAISQLVASYGPLVDAGDAERVAALWTEDGSYDVEGWHMASRAEVAAMVRSEAHQGLIGNGSSHFLGPAHVTIGADGDTAVAVCESVLLVQHKGHPVVARIGANLFELVRTPDGWQTTRRTTRGLDGSQGARDLLAGRVPPQ</sequence>
<evidence type="ECO:0000256" key="1">
    <source>
        <dbReference type="SAM" id="MobiDB-lite"/>
    </source>
</evidence>
<dbReference type="CDD" id="cd00531">
    <property type="entry name" value="NTF2_like"/>
    <property type="match status" value="1"/>
</dbReference>
<comment type="caution">
    <text evidence="3">The sequence shown here is derived from an EMBL/GenBank/DDBJ whole genome shotgun (WGS) entry which is preliminary data.</text>
</comment>
<evidence type="ECO:0000313" key="3">
    <source>
        <dbReference type="EMBL" id="THV14742.1"/>
    </source>
</evidence>
<protein>
    <submittedName>
        <fullName evidence="3">Nuclear transport factor 2 family protein</fullName>
    </submittedName>
</protein>
<organism evidence="3 4">
    <name type="scientific">Nocardioides caeni</name>
    <dbReference type="NCBI Taxonomy" id="574700"/>
    <lineage>
        <taxon>Bacteria</taxon>
        <taxon>Bacillati</taxon>
        <taxon>Actinomycetota</taxon>
        <taxon>Actinomycetes</taxon>
        <taxon>Propionibacteriales</taxon>
        <taxon>Nocardioidaceae</taxon>
        <taxon>Nocardioides</taxon>
    </lineage>
</organism>
<dbReference type="Pfam" id="PF13577">
    <property type="entry name" value="SnoaL_4"/>
    <property type="match status" value="1"/>
</dbReference>
<accession>A0A4S8NFR7</accession>
<dbReference type="InterPro" id="IPR037401">
    <property type="entry name" value="SnoaL-like"/>
</dbReference>
<dbReference type="InterPro" id="IPR032710">
    <property type="entry name" value="NTF2-like_dom_sf"/>
</dbReference>
<dbReference type="EMBL" id="STGW01000004">
    <property type="protein sequence ID" value="THV14742.1"/>
    <property type="molecule type" value="Genomic_DNA"/>
</dbReference>
<gene>
    <name evidence="3" type="ORF">E9934_08820</name>
</gene>
<evidence type="ECO:0000259" key="2">
    <source>
        <dbReference type="Pfam" id="PF13577"/>
    </source>
</evidence>